<proteinExistence type="predicted"/>
<feature type="signal peptide" evidence="2">
    <location>
        <begin position="1"/>
        <end position="24"/>
    </location>
</feature>
<name>A0A9P6QAR8_9FUNG</name>
<sequence length="202" mass="20652">MRAFSTVSTVLSAALLLTSVSVMAQDPFSTECKACSVEATRVVPSCGSQNPFPSMTVTDDSRPCLCDVLEDPSIFEGCTDVCGPTDAYLEMLKTGNRDVCNNATTTTSASEQPTSASEQPTTASATVKPSKTTLGTTATTNPSKPTLGTTVIVNPSKPTSGVGSPSDNAPKNAGSSVYIEQQPLVVAVLTMAAAGAFGALML</sequence>
<evidence type="ECO:0000313" key="4">
    <source>
        <dbReference type="Proteomes" id="UP000807716"/>
    </source>
</evidence>
<accession>A0A9P6QAR8</accession>
<protein>
    <submittedName>
        <fullName evidence="3">Uncharacterized protein</fullName>
    </submittedName>
</protein>
<evidence type="ECO:0000256" key="1">
    <source>
        <dbReference type="SAM" id="MobiDB-lite"/>
    </source>
</evidence>
<gene>
    <name evidence="3" type="ORF">DFQ27_001980</name>
</gene>
<organism evidence="3 4">
    <name type="scientific">Actinomortierella ambigua</name>
    <dbReference type="NCBI Taxonomy" id="1343610"/>
    <lineage>
        <taxon>Eukaryota</taxon>
        <taxon>Fungi</taxon>
        <taxon>Fungi incertae sedis</taxon>
        <taxon>Mucoromycota</taxon>
        <taxon>Mortierellomycotina</taxon>
        <taxon>Mortierellomycetes</taxon>
        <taxon>Mortierellales</taxon>
        <taxon>Mortierellaceae</taxon>
        <taxon>Actinomortierella</taxon>
    </lineage>
</organism>
<dbReference type="EMBL" id="JAAAJB010000170">
    <property type="protein sequence ID" value="KAG0263048.1"/>
    <property type="molecule type" value="Genomic_DNA"/>
</dbReference>
<dbReference type="AlphaFoldDB" id="A0A9P6QAR8"/>
<evidence type="ECO:0000256" key="2">
    <source>
        <dbReference type="SAM" id="SignalP"/>
    </source>
</evidence>
<keyword evidence="2" id="KW-0732">Signal</keyword>
<keyword evidence="4" id="KW-1185">Reference proteome</keyword>
<dbReference type="Proteomes" id="UP000807716">
    <property type="component" value="Unassembled WGS sequence"/>
</dbReference>
<evidence type="ECO:0000313" key="3">
    <source>
        <dbReference type="EMBL" id="KAG0263048.1"/>
    </source>
</evidence>
<comment type="caution">
    <text evidence="3">The sequence shown here is derived from an EMBL/GenBank/DDBJ whole genome shotgun (WGS) entry which is preliminary data.</text>
</comment>
<feature type="region of interest" description="Disordered" evidence="1">
    <location>
        <begin position="104"/>
        <end position="174"/>
    </location>
</feature>
<reference evidence="3" key="1">
    <citation type="journal article" date="2020" name="Fungal Divers.">
        <title>Resolving the Mortierellaceae phylogeny through synthesis of multi-gene phylogenetics and phylogenomics.</title>
        <authorList>
            <person name="Vandepol N."/>
            <person name="Liber J."/>
            <person name="Desiro A."/>
            <person name="Na H."/>
            <person name="Kennedy M."/>
            <person name="Barry K."/>
            <person name="Grigoriev I.V."/>
            <person name="Miller A.N."/>
            <person name="O'Donnell K."/>
            <person name="Stajich J.E."/>
            <person name="Bonito G."/>
        </authorList>
    </citation>
    <scope>NUCLEOTIDE SEQUENCE</scope>
    <source>
        <strain evidence="3">BC1065</strain>
    </source>
</reference>
<feature type="chain" id="PRO_5040391900" evidence="2">
    <location>
        <begin position="25"/>
        <end position="202"/>
    </location>
</feature>